<dbReference type="SUPFAM" id="SSF81324">
    <property type="entry name" value="Voltage-gated potassium channels"/>
    <property type="match status" value="1"/>
</dbReference>
<feature type="transmembrane region" description="Helical" evidence="13">
    <location>
        <begin position="191"/>
        <end position="212"/>
    </location>
</feature>
<protein>
    <recommendedName>
        <fullName evidence="18">BTB domain-containing protein</fullName>
    </recommendedName>
</protein>
<keyword evidence="3" id="KW-0633">Potassium transport</keyword>
<organism evidence="16 17">
    <name type="scientific">Porites lobata</name>
    <dbReference type="NCBI Taxonomy" id="104759"/>
    <lineage>
        <taxon>Eukaryota</taxon>
        <taxon>Metazoa</taxon>
        <taxon>Cnidaria</taxon>
        <taxon>Anthozoa</taxon>
        <taxon>Hexacorallia</taxon>
        <taxon>Scleractinia</taxon>
        <taxon>Fungiina</taxon>
        <taxon>Poritidae</taxon>
        <taxon>Porites</taxon>
    </lineage>
</organism>
<gene>
    <name evidence="16" type="ORF">PLOB_00039795</name>
</gene>
<evidence type="ECO:0000256" key="2">
    <source>
        <dbReference type="ARBA" id="ARBA00022448"/>
    </source>
</evidence>
<reference evidence="16 17" key="1">
    <citation type="submission" date="2022-05" db="EMBL/GenBank/DDBJ databases">
        <authorList>
            <consortium name="Genoscope - CEA"/>
            <person name="William W."/>
        </authorList>
    </citation>
    <scope>NUCLEOTIDE SEQUENCE [LARGE SCALE GENOMIC DNA]</scope>
</reference>
<comment type="subcellular location">
    <subcellularLocation>
        <location evidence="1">Membrane</location>
        <topology evidence="1">Multi-pass membrane protein</topology>
    </subcellularLocation>
</comment>
<feature type="compositionally biased region" description="Polar residues" evidence="12">
    <location>
        <begin position="462"/>
        <end position="477"/>
    </location>
</feature>
<evidence type="ECO:0000259" key="14">
    <source>
        <dbReference type="Pfam" id="PF00520"/>
    </source>
</evidence>
<proteinExistence type="predicted"/>
<dbReference type="Pfam" id="PF00520">
    <property type="entry name" value="Ion_trans"/>
    <property type="match status" value="1"/>
</dbReference>
<dbReference type="InterPro" id="IPR005821">
    <property type="entry name" value="Ion_trans_dom"/>
</dbReference>
<dbReference type="InterPro" id="IPR028325">
    <property type="entry name" value="VG_K_chnl"/>
</dbReference>
<evidence type="ECO:0000256" key="1">
    <source>
        <dbReference type="ARBA" id="ARBA00004141"/>
    </source>
</evidence>
<evidence type="ECO:0000256" key="7">
    <source>
        <dbReference type="ARBA" id="ARBA00022958"/>
    </source>
</evidence>
<keyword evidence="11" id="KW-0407">Ion channel</keyword>
<dbReference type="SUPFAM" id="SSF54695">
    <property type="entry name" value="POZ domain"/>
    <property type="match status" value="1"/>
</dbReference>
<dbReference type="PANTHER" id="PTHR11537:SF113">
    <property type="entry name" value="POTASSIUM VOLTAGE-GATED CHANNEL PROTEIN SHAKER"/>
    <property type="match status" value="1"/>
</dbReference>
<evidence type="ECO:0000256" key="4">
    <source>
        <dbReference type="ARBA" id="ARBA00022692"/>
    </source>
</evidence>
<evidence type="ECO:0000256" key="9">
    <source>
        <dbReference type="ARBA" id="ARBA00023065"/>
    </source>
</evidence>
<feature type="domain" description="Potassium channel tetramerisation-type BTB" evidence="15">
    <location>
        <begin position="59"/>
        <end position="143"/>
    </location>
</feature>
<dbReference type="InterPro" id="IPR027359">
    <property type="entry name" value="Volt_channel_dom_sf"/>
</dbReference>
<keyword evidence="8 13" id="KW-1133">Transmembrane helix</keyword>
<keyword evidence="9" id="KW-0406">Ion transport</keyword>
<evidence type="ECO:0000256" key="11">
    <source>
        <dbReference type="ARBA" id="ARBA00023303"/>
    </source>
</evidence>
<evidence type="ECO:0000256" key="8">
    <source>
        <dbReference type="ARBA" id="ARBA00022989"/>
    </source>
</evidence>
<dbReference type="Proteomes" id="UP001159405">
    <property type="component" value="Unassembled WGS sequence"/>
</dbReference>
<accession>A0ABN8MXQ2</accession>
<keyword evidence="17" id="KW-1185">Reference proteome</keyword>
<keyword evidence="5" id="KW-0631">Potassium channel</keyword>
<feature type="transmembrane region" description="Helical" evidence="13">
    <location>
        <begin position="383"/>
        <end position="400"/>
    </location>
</feature>
<dbReference type="PANTHER" id="PTHR11537">
    <property type="entry name" value="VOLTAGE-GATED POTASSIUM CHANNEL"/>
    <property type="match status" value="1"/>
</dbReference>
<evidence type="ECO:0000256" key="13">
    <source>
        <dbReference type="SAM" id="Phobius"/>
    </source>
</evidence>
<comment type="caution">
    <text evidence="16">The sequence shown here is derived from an EMBL/GenBank/DDBJ whole genome shotgun (WGS) entry which is preliminary data.</text>
</comment>
<sequence>MLQFHGRPEHLNSPSHGSSLLRRRGTFALIFHDSEQEPTTQPACRYFRSKKLLAKEEKIQINVSGKRYQMTSRLLKNFPNSLLGNPTKRQLYTENGEMFFDRNRIAFESVFSFYTTGGKLVLPNDGLSEQLVADELYFFGVYDYLSQHDKRYSLPLPRRLQTKKLFKPKGVYRKKIWEVCEVPASSTFGRILNLFSLFVITLAVVLAFVSSLPNIRSSRDFAEITTLRNTTSHRTSNQNHTTTTTFSSLHAMEFIFKAELCCIAWFTLELLVRFIVAPEKRKFFLRVLNIIDIVAVLPFYISLIASIKNMVPIYIIKVFRLSRIFQVLKISRLNSKMKVVGKTAKACVYDVWTIVFLTCIGTVLFGSTVYYCEQWDDETVFLSIPHACWWAVVTISTLGYGDMVPKTLAGKIVAGICSVSGVVLIMPLLPIIYNKYDRFQKLEDSKVTTKYRNSVKPRRRNSLSSHGQPKNNVISYV</sequence>
<evidence type="ECO:0000256" key="6">
    <source>
        <dbReference type="ARBA" id="ARBA00022882"/>
    </source>
</evidence>
<evidence type="ECO:0008006" key="18">
    <source>
        <dbReference type="Google" id="ProtNLM"/>
    </source>
</evidence>
<evidence type="ECO:0000256" key="10">
    <source>
        <dbReference type="ARBA" id="ARBA00023136"/>
    </source>
</evidence>
<dbReference type="Gene3D" id="1.20.120.350">
    <property type="entry name" value="Voltage-gated potassium channels. Chain C"/>
    <property type="match status" value="1"/>
</dbReference>
<dbReference type="InterPro" id="IPR011333">
    <property type="entry name" value="SKP1/BTB/POZ_sf"/>
</dbReference>
<keyword evidence="7" id="KW-0630">Potassium</keyword>
<dbReference type="EMBL" id="CALNXK010000006">
    <property type="protein sequence ID" value="CAH3038373.1"/>
    <property type="molecule type" value="Genomic_DNA"/>
</dbReference>
<feature type="transmembrane region" description="Helical" evidence="13">
    <location>
        <begin position="254"/>
        <end position="276"/>
    </location>
</feature>
<evidence type="ECO:0000256" key="12">
    <source>
        <dbReference type="SAM" id="MobiDB-lite"/>
    </source>
</evidence>
<keyword evidence="6" id="KW-0851">Voltage-gated channel</keyword>
<dbReference type="PRINTS" id="PR00169">
    <property type="entry name" value="KCHANNEL"/>
</dbReference>
<dbReference type="Pfam" id="PF02214">
    <property type="entry name" value="BTB_2"/>
    <property type="match status" value="1"/>
</dbReference>
<evidence type="ECO:0000256" key="5">
    <source>
        <dbReference type="ARBA" id="ARBA00022826"/>
    </source>
</evidence>
<dbReference type="InterPro" id="IPR003131">
    <property type="entry name" value="T1-type_BTB"/>
</dbReference>
<dbReference type="Gene3D" id="1.10.287.70">
    <property type="match status" value="1"/>
</dbReference>
<keyword evidence="2" id="KW-0813">Transport</keyword>
<keyword evidence="4 13" id="KW-0812">Transmembrane</keyword>
<feature type="transmembrane region" description="Helical" evidence="13">
    <location>
        <begin position="283"/>
        <end position="305"/>
    </location>
</feature>
<keyword evidence="10 13" id="KW-0472">Membrane</keyword>
<feature type="transmembrane region" description="Helical" evidence="13">
    <location>
        <begin position="349"/>
        <end position="371"/>
    </location>
</feature>
<feature type="region of interest" description="Disordered" evidence="12">
    <location>
        <begin position="453"/>
        <end position="477"/>
    </location>
</feature>
<name>A0ABN8MXQ2_9CNID</name>
<dbReference type="Gene3D" id="3.30.710.10">
    <property type="entry name" value="Potassium Channel Kv1.1, Chain A"/>
    <property type="match status" value="1"/>
</dbReference>
<evidence type="ECO:0000313" key="16">
    <source>
        <dbReference type="EMBL" id="CAH3038373.1"/>
    </source>
</evidence>
<evidence type="ECO:0000256" key="3">
    <source>
        <dbReference type="ARBA" id="ARBA00022538"/>
    </source>
</evidence>
<feature type="transmembrane region" description="Helical" evidence="13">
    <location>
        <begin position="412"/>
        <end position="433"/>
    </location>
</feature>
<feature type="domain" description="Ion transport" evidence="14">
    <location>
        <begin position="191"/>
        <end position="441"/>
    </location>
</feature>
<evidence type="ECO:0000259" key="15">
    <source>
        <dbReference type="Pfam" id="PF02214"/>
    </source>
</evidence>
<evidence type="ECO:0000313" key="17">
    <source>
        <dbReference type="Proteomes" id="UP001159405"/>
    </source>
</evidence>